<sequence>MALAFENQIEIIEVMEGFLINSRPPEEIRDQLDLNYRIENQCVIVFEIRPKWNNPTEKIECKIAKATYIQKDTTWAVFWFMSDMKWHGYKPNLKVKSLKEFIKVINEDKHGCFWG</sequence>
<organism evidence="1 2">
    <name type="scientific">Flavobacterium luteum</name>
    <dbReference type="NCBI Taxonomy" id="2026654"/>
    <lineage>
        <taxon>Bacteria</taxon>
        <taxon>Pseudomonadati</taxon>
        <taxon>Bacteroidota</taxon>
        <taxon>Flavobacteriia</taxon>
        <taxon>Flavobacteriales</taxon>
        <taxon>Flavobacteriaceae</taxon>
        <taxon>Flavobacterium</taxon>
    </lineage>
</organism>
<dbReference type="Pfam" id="PF11225">
    <property type="entry name" value="DUF3024"/>
    <property type="match status" value="1"/>
</dbReference>
<keyword evidence="2" id="KW-1185">Reference proteome</keyword>
<gene>
    <name evidence="1" type="ORF">F6464_00935</name>
</gene>
<accession>A0A7J5AJT6</accession>
<dbReference type="AlphaFoldDB" id="A0A7J5AJT6"/>
<evidence type="ECO:0000313" key="1">
    <source>
        <dbReference type="EMBL" id="KAB1157678.1"/>
    </source>
</evidence>
<dbReference type="Proteomes" id="UP000490922">
    <property type="component" value="Unassembled WGS sequence"/>
</dbReference>
<name>A0A7J5AJT6_9FLAO</name>
<dbReference type="InterPro" id="IPR021388">
    <property type="entry name" value="DUF3024"/>
</dbReference>
<dbReference type="RefSeq" id="WP_151105873.1">
    <property type="nucleotide sequence ID" value="NZ_WAEM01000001.1"/>
</dbReference>
<evidence type="ECO:0000313" key="2">
    <source>
        <dbReference type="Proteomes" id="UP000490922"/>
    </source>
</evidence>
<proteinExistence type="predicted"/>
<dbReference type="OrthoDB" id="1362002at2"/>
<dbReference type="EMBL" id="WAEM01000001">
    <property type="protein sequence ID" value="KAB1157678.1"/>
    <property type="molecule type" value="Genomic_DNA"/>
</dbReference>
<protein>
    <submittedName>
        <fullName evidence="1">DUF3024 domain-containing protein</fullName>
    </submittedName>
</protein>
<reference evidence="1 2" key="1">
    <citation type="submission" date="2019-09" db="EMBL/GenBank/DDBJ databases">
        <title>Flavobacterium sp. nov., isolated from glacier ice.</title>
        <authorList>
            <person name="Liu Q."/>
        </authorList>
    </citation>
    <scope>NUCLEOTIDE SEQUENCE [LARGE SCALE GENOMIC DNA]</scope>
    <source>
        <strain evidence="1 2">NBRC 112527</strain>
    </source>
</reference>
<comment type="caution">
    <text evidence="1">The sequence shown here is derived from an EMBL/GenBank/DDBJ whole genome shotgun (WGS) entry which is preliminary data.</text>
</comment>